<dbReference type="InterPro" id="IPR001245">
    <property type="entry name" value="Ser-Thr/Tyr_kinase_cat_dom"/>
</dbReference>
<dbReference type="InterPro" id="IPR050823">
    <property type="entry name" value="Plant_Ser_Thr_Prot_Kinase"/>
</dbReference>
<evidence type="ECO:0000256" key="2">
    <source>
        <dbReference type="ARBA" id="ARBA00022475"/>
    </source>
</evidence>
<protein>
    <submittedName>
        <fullName evidence="4">Serine/threonine-protein kinase PIX7</fullName>
    </submittedName>
</protein>
<keyword evidence="2" id="KW-0472">Membrane</keyword>
<gene>
    <name evidence="4" type="ORF">POM88_014263</name>
</gene>
<organism evidence="4 5">
    <name type="scientific">Heracleum sosnowskyi</name>
    <dbReference type="NCBI Taxonomy" id="360622"/>
    <lineage>
        <taxon>Eukaryota</taxon>
        <taxon>Viridiplantae</taxon>
        <taxon>Streptophyta</taxon>
        <taxon>Embryophyta</taxon>
        <taxon>Tracheophyta</taxon>
        <taxon>Spermatophyta</taxon>
        <taxon>Magnoliopsida</taxon>
        <taxon>eudicotyledons</taxon>
        <taxon>Gunneridae</taxon>
        <taxon>Pentapetalae</taxon>
        <taxon>asterids</taxon>
        <taxon>campanulids</taxon>
        <taxon>Apiales</taxon>
        <taxon>Apiaceae</taxon>
        <taxon>Apioideae</taxon>
        <taxon>apioid superclade</taxon>
        <taxon>Tordylieae</taxon>
        <taxon>Tordyliinae</taxon>
        <taxon>Heracleum</taxon>
    </lineage>
</organism>
<evidence type="ECO:0000313" key="5">
    <source>
        <dbReference type="Proteomes" id="UP001237642"/>
    </source>
</evidence>
<dbReference type="AlphaFoldDB" id="A0AAD8N411"/>
<dbReference type="Pfam" id="PF07714">
    <property type="entry name" value="PK_Tyr_Ser-Thr"/>
    <property type="match status" value="1"/>
</dbReference>
<accession>A0AAD8N411</accession>
<dbReference type="GO" id="GO:0005524">
    <property type="term" value="F:ATP binding"/>
    <property type="evidence" value="ECO:0007669"/>
    <property type="project" value="InterPro"/>
</dbReference>
<keyword evidence="5" id="KW-1185">Reference proteome</keyword>
<dbReference type="Gene3D" id="3.30.200.20">
    <property type="entry name" value="Phosphorylase Kinase, domain 1"/>
    <property type="match status" value="1"/>
</dbReference>
<proteinExistence type="predicted"/>
<dbReference type="Gene3D" id="1.10.510.10">
    <property type="entry name" value="Transferase(Phosphotransferase) domain 1"/>
    <property type="match status" value="1"/>
</dbReference>
<dbReference type="PANTHER" id="PTHR45621">
    <property type="entry name" value="OS01G0588500 PROTEIN-RELATED"/>
    <property type="match status" value="1"/>
</dbReference>
<evidence type="ECO:0000313" key="4">
    <source>
        <dbReference type="EMBL" id="KAK1395207.1"/>
    </source>
</evidence>
<dbReference type="GO" id="GO:0004672">
    <property type="term" value="F:protein kinase activity"/>
    <property type="evidence" value="ECO:0007669"/>
    <property type="project" value="InterPro"/>
</dbReference>
<comment type="caution">
    <text evidence="4">The sequence shown here is derived from an EMBL/GenBank/DDBJ whole genome shotgun (WGS) entry which is preliminary data.</text>
</comment>
<dbReference type="GO" id="GO:0005886">
    <property type="term" value="C:plasma membrane"/>
    <property type="evidence" value="ECO:0007669"/>
    <property type="project" value="UniProtKB-SubCell"/>
</dbReference>
<reference evidence="4" key="2">
    <citation type="submission" date="2023-05" db="EMBL/GenBank/DDBJ databases">
        <authorList>
            <person name="Schelkunov M.I."/>
        </authorList>
    </citation>
    <scope>NUCLEOTIDE SEQUENCE</scope>
    <source>
        <strain evidence="4">Hsosn_3</strain>
        <tissue evidence="4">Leaf</tissue>
    </source>
</reference>
<comment type="subcellular location">
    <subcellularLocation>
        <location evidence="1">Cell membrane</location>
    </subcellularLocation>
</comment>
<reference evidence="4" key="1">
    <citation type="submission" date="2023-02" db="EMBL/GenBank/DDBJ databases">
        <title>Genome of toxic invasive species Heracleum sosnowskyi carries increased number of genes despite the absence of recent whole-genome duplications.</title>
        <authorList>
            <person name="Schelkunov M."/>
            <person name="Shtratnikova V."/>
            <person name="Makarenko M."/>
            <person name="Klepikova A."/>
            <person name="Omelchenko D."/>
            <person name="Novikova G."/>
            <person name="Obukhova E."/>
            <person name="Bogdanov V."/>
            <person name="Penin A."/>
            <person name="Logacheva M."/>
        </authorList>
    </citation>
    <scope>NUCLEOTIDE SEQUENCE</scope>
    <source>
        <strain evidence="4">Hsosn_3</strain>
        <tissue evidence="4">Leaf</tissue>
    </source>
</reference>
<dbReference type="InterPro" id="IPR011009">
    <property type="entry name" value="Kinase-like_dom_sf"/>
</dbReference>
<evidence type="ECO:0000256" key="1">
    <source>
        <dbReference type="ARBA" id="ARBA00004236"/>
    </source>
</evidence>
<dbReference type="SUPFAM" id="SSF56112">
    <property type="entry name" value="Protein kinase-like (PK-like)"/>
    <property type="match status" value="1"/>
</dbReference>
<dbReference type="InterPro" id="IPR000719">
    <property type="entry name" value="Prot_kinase_dom"/>
</dbReference>
<feature type="domain" description="Protein kinase" evidence="3">
    <location>
        <begin position="87"/>
        <end position="387"/>
    </location>
</feature>
<dbReference type="EMBL" id="JAUIZM010000003">
    <property type="protein sequence ID" value="KAK1395207.1"/>
    <property type="molecule type" value="Genomic_DNA"/>
</dbReference>
<keyword evidence="2" id="KW-1003">Cell membrane</keyword>
<keyword evidence="4" id="KW-0418">Kinase</keyword>
<keyword evidence="4" id="KW-0808">Transferase</keyword>
<dbReference type="PROSITE" id="PS50011">
    <property type="entry name" value="PROTEIN_KINASE_DOM"/>
    <property type="match status" value="1"/>
</dbReference>
<dbReference type="Proteomes" id="UP001237642">
    <property type="component" value="Unassembled WGS sequence"/>
</dbReference>
<evidence type="ECO:0000259" key="3">
    <source>
        <dbReference type="PROSITE" id="PS50011"/>
    </source>
</evidence>
<name>A0AAD8N411_9APIA</name>
<sequence>MADLSNGIHPDKQPSARLTLRKIFGVFVSLTARALPVKRDAKTSKNSNGVLSESANLKMMKLTDLATMPVTINLRSFKLIDLEKATSNFIEVLGKGGSRNVYKGWVHEISYDPSTPDIGLPVAVKRFSPEYEQHEKWQMEIDLSKEYSHPNFVKLLGYCSEGQERLLVYEYMQNSDLDSHIFKPSNKTNETVRKALRWEARLNIMIGAARCLAFFHTDQAKQVVICGDLKTSRILLDGKFNAKLSPSGLKRATQSKHYANSTACMVGTLGYAAPEYLKSNVMSLETDVYAFGVVLLELMTGIRASEMLHSEDSNSLGYHIEKQKRLLHYSNNLNLDPWLEDSLPEGTEHDIASLIAVCIDDCPSKRPSMLKVVERLERISDSCKKYFMHKIRRIGHKKKRPMFWRTWNRFTLWITSTS</sequence>